<dbReference type="Proteomes" id="UP001352263">
    <property type="component" value="Unassembled WGS sequence"/>
</dbReference>
<name>A0ABU6JB13_9BURK</name>
<organism evidence="1 2">
    <name type="scientific">Noviherbaspirillum album</name>
    <dbReference type="NCBI Taxonomy" id="3080276"/>
    <lineage>
        <taxon>Bacteria</taxon>
        <taxon>Pseudomonadati</taxon>
        <taxon>Pseudomonadota</taxon>
        <taxon>Betaproteobacteria</taxon>
        <taxon>Burkholderiales</taxon>
        <taxon>Oxalobacteraceae</taxon>
        <taxon>Noviherbaspirillum</taxon>
    </lineage>
</organism>
<protein>
    <submittedName>
        <fullName evidence="1">Uncharacterized protein</fullName>
    </submittedName>
</protein>
<evidence type="ECO:0000313" key="1">
    <source>
        <dbReference type="EMBL" id="MEC4720505.1"/>
    </source>
</evidence>
<keyword evidence="2" id="KW-1185">Reference proteome</keyword>
<gene>
    <name evidence="1" type="ORF">RY831_15185</name>
</gene>
<evidence type="ECO:0000313" key="2">
    <source>
        <dbReference type="Proteomes" id="UP001352263"/>
    </source>
</evidence>
<accession>A0ABU6JB13</accession>
<sequence>MHGDQQLANALRLERAVIPTSQTIRSSSGSASAPAQFTKTAECTRNPSHSLFFYFVVSDDVLCKAGQFPSYATLAQGETKSFRKVLGDERVTELNTAIGLAAHGVGVGAFVYLRRIFESLVEDAHQAAKNGPKWDEPAYLGLRMAERLPLLAGHLPPFLVEHAKLYAILSLHLHELSDADCRASFDIVKQGLFAIAEDRLAERQRQQRAAAASKAIAGYKPPSP</sequence>
<dbReference type="RefSeq" id="WP_326507223.1">
    <property type="nucleotide sequence ID" value="NZ_JAWIIV010000011.1"/>
</dbReference>
<proteinExistence type="predicted"/>
<reference evidence="1 2" key="1">
    <citation type="submission" date="2023-10" db="EMBL/GenBank/DDBJ databases">
        <title>Noviherbaspirillum sp. CPCC 100848 genome assembly.</title>
        <authorList>
            <person name="Li X.Y."/>
            <person name="Fang X.M."/>
        </authorList>
    </citation>
    <scope>NUCLEOTIDE SEQUENCE [LARGE SCALE GENOMIC DNA]</scope>
    <source>
        <strain evidence="1 2">CPCC 100848</strain>
    </source>
</reference>
<dbReference type="EMBL" id="JAWIIV010000011">
    <property type="protein sequence ID" value="MEC4720505.1"/>
    <property type="molecule type" value="Genomic_DNA"/>
</dbReference>
<comment type="caution">
    <text evidence="1">The sequence shown here is derived from an EMBL/GenBank/DDBJ whole genome shotgun (WGS) entry which is preliminary data.</text>
</comment>